<dbReference type="EMBL" id="JPVU01000116">
    <property type="protein sequence ID" value="KFN91961.1"/>
    <property type="molecule type" value="Genomic_DNA"/>
</dbReference>
<evidence type="ECO:0000313" key="1">
    <source>
        <dbReference type="EMBL" id="KFN91961.1"/>
    </source>
</evidence>
<dbReference type="EC" id="1.1.1.1" evidence="1"/>
<dbReference type="RefSeq" id="WP_038025970.1">
    <property type="nucleotide sequence ID" value="NZ_JPVU01000116.1"/>
</dbReference>
<organism evidence="1 2">
    <name type="scientific">Tetragenococcus muriaticus PMC-11-5</name>
    <dbReference type="NCBI Taxonomy" id="1302649"/>
    <lineage>
        <taxon>Bacteria</taxon>
        <taxon>Bacillati</taxon>
        <taxon>Bacillota</taxon>
        <taxon>Bacilli</taxon>
        <taxon>Lactobacillales</taxon>
        <taxon>Enterococcaceae</taxon>
        <taxon>Tetragenococcus</taxon>
    </lineage>
</organism>
<dbReference type="PATRIC" id="fig|1302649.3.peg.1116"/>
<protein>
    <submittedName>
        <fullName evidence="1">Alcohol dehydrogenase</fullName>
        <ecNumber evidence="1">1.1.1.1</ecNumber>
    </submittedName>
</protein>
<comment type="caution">
    <text evidence="1">The sequence shown here is derived from an EMBL/GenBank/DDBJ whole genome shotgun (WGS) entry which is preliminary data.</text>
</comment>
<proteinExistence type="predicted"/>
<dbReference type="Gene3D" id="3.40.50.720">
    <property type="entry name" value="NAD(P)-binding Rossmann-like Domain"/>
    <property type="match status" value="1"/>
</dbReference>
<keyword evidence="1" id="KW-0560">Oxidoreductase</keyword>
<dbReference type="Proteomes" id="UP000029380">
    <property type="component" value="Unassembled WGS sequence"/>
</dbReference>
<evidence type="ECO:0000313" key="2">
    <source>
        <dbReference type="Proteomes" id="UP000029380"/>
    </source>
</evidence>
<gene>
    <name evidence="1" type="ORF">TMUPMC115_1115</name>
</gene>
<sequence>MARIVEKFKKVGKYGSVGATGGPIVELDLRTLYLKDLSLFGSTYQSKEAFVNLIDYIEKRANSTYGR</sequence>
<dbReference type="AlphaFoldDB" id="A0A091C2B2"/>
<name>A0A091C2B2_9ENTE</name>
<reference evidence="1 2" key="1">
    <citation type="submission" date="2014-08" db="EMBL/GenBank/DDBJ databases">
        <title>Genome sequence of Tetragenococcus muriaticus.</title>
        <authorList>
            <person name="Chuea-nongthon C."/>
            <person name="Rodtong S."/>
            <person name="Yongsawatdigul J."/>
            <person name="Steele J.L."/>
            <person name="Liu X.-y."/>
            <person name="Speers J."/>
            <person name="Glasner J.D."/>
            <person name="Neeno-Eckwall E.C."/>
        </authorList>
    </citation>
    <scope>NUCLEOTIDE SEQUENCE [LARGE SCALE GENOMIC DNA]</scope>
    <source>
        <strain evidence="1 2">PMC-11-5</strain>
    </source>
</reference>
<dbReference type="GO" id="GO:0004022">
    <property type="term" value="F:alcohol dehydrogenase (NAD+) activity"/>
    <property type="evidence" value="ECO:0007669"/>
    <property type="project" value="UniProtKB-EC"/>
</dbReference>
<accession>A0A091C2B2</accession>